<evidence type="ECO:0000313" key="4">
    <source>
        <dbReference type="EMBL" id="TFK32107.1"/>
    </source>
</evidence>
<dbReference type="Proteomes" id="UP000308652">
    <property type="component" value="Unassembled WGS sequence"/>
</dbReference>
<dbReference type="GO" id="GO:0004077">
    <property type="term" value="F:biotin--[biotin carboxyl-carrier protein] ligase activity"/>
    <property type="evidence" value="ECO:0007669"/>
    <property type="project" value="InterPro"/>
</dbReference>
<evidence type="ECO:0000259" key="3">
    <source>
        <dbReference type="PROSITE" id="PS51733"/>
    </source>
</evidence>
<dbReference type="PANTHER" id="PTHR12835">
    <property type="entry name" value="BIOTIN PROTEIN LIGASE"/>
    <property type="match status" value="1"/>
</dbReference>
<dbReference type="AlphaFoldDB" id="A0A5C3LGV5"/>
<gene>
    <name evidence="4" type="ORF">BDQ12DRAFT_617709</name>
</gene>
<keyword evidence="2 4" id="KW-0436">Ligase</keyword>
<evidence type="ECO:0000256" key="1">
    <source>
        <dbReference type="ARBA" id="ARBA00009934"/>
    </source>
</evidence>
<dbReference type="Gene3D" id="3.30.930.10">
    <property type="entry name" value="Bira Bifunctional Protein, Domain 2"/>
    <property type="match status" value="1"/>
</dbReference>
<evidence type="ECO:0000256" key="2">
    <source>
        <dbReference type="ARBA" id="ARBA00022598"/>
    </source>
</evidence>
<dbReference type="InterPro" id="IPR004408">
    <property type="entry name" value="Biotin_CoA_COase_ligase"/>
</dbReference>
<evidence type="ECO:0000313" key="5">
    <source>
        <dbReference type="Proteomes" id="UP000308652"/>
    </source>
</evidence>
<dbReference type="InterPro" id="IPR045864">
    <property type="entry name" value="aa-tRNA-synth_II/BPL/LPL"/>
</dbReference>
<dbReference type="STRING" id="68775.A0A5C3LGV5"/>
<dbReference type="PANTHER" id="PTHR12835:SF5">
    <property type="entry name" value="BIOTIN--PROTEIN LIGASE"/>
    <property type="match status" value="1"/>
</dbReference>
<dbReference type="Pfam" id="PF09825">
    <property type="entry name" value="BPL_N"/>
    <property type="match status" value="1"/>
</dbReference>
<comment type="similarity">
    <text evidence="1">Belongs to the biotin--protein ligase family.</text>
</comment>
<dbReference type="Pfam" id="PF03099">
    <property type="entry name" value="BPL_LplA_LipB"/>
    <property type="match status" value="1"/>
</dbReference>
<protein>
    <submittedName>
        <fullName evidence="4">Biotin-protein ligase</fullName>
    </submittedName>
</protein>
<accession>A0A5C3LGV5</accession>
<keyword evidence="5" id="KW-1185">Reference proteome</keyword>
<sequence length="649" mass="71166">MNVLVYSGPEVLQTSLNYTLITLRSILLPHYSVQPITLQTLSAQPWSAACALLVFPRCRDPFISPASKLIQNYVEGGGSFLALGTGAQCTPRRLAQDTLSFSSSSFQQPPLRFYDATSNSYIYPSLTSTRDNIIPKVAELKDSDGAVVQGFYEIGTNEFEGFEGSQGASVLARYAESGRKNAISGVIFNVGNGGIALWGPSLEYPLVEEPASELLASLLSTDKINAADKIRSKLLRNSLLQLGIQLPSEPENPIARPLPQFLISTPSNPTIVSQIIDAIATPLPGSQLSVFEDTNDTFHFHQLAESTALLEETRKAVCIPSDPSTWQPKQIITCPNGELPSRKDTPIFDLELYFKTLEAARKREGCSYADDSWGLGEALLYGEAVTSTQTMLDKNPRLLSSLPIPLLSLASYQLAGRGRGSNIWLSPAGCLQFSILYRVSLTKLPASKLVFIQYLFALAVVEAFHEDTIMGKKGDRIHLKWPNDVYALVGAGEEKKKIGGILVSTNFLAGNVDIVIGCGLNILNPPPITSASQLLSVEERSTLSIERTAATIMAKFESMWITFLKEYGSFDSFMNLYLKHWLHSDQLVTLTTTTPHTQVRITGITSDHGLLRTVPERTGWSPLENERYIDLQPDGNSFDLMTGMIKTKT</sequence>
<reference evidence="4 5" key="1">
    <citation type="journal article" date="2019" name="Nat. Ecol. Evol.">
        <title>Megaphylogeny resolves global patterns of mushroom evolution.</title>
        <authorList>
            <person name="Varga T."/>
            <person name="Krizsan K."/>
            <person name="Foldi C."/>
            <person name="Dima B."/>
            <person name="Sanchez-Garcia M."/>
            <person name="Sanchez-Ramirez S."/>
            <person name="Szollosi G.J."/>
            <person name="Szarkandi J.G."/>
            <person name="Papp V."/>
            <person name="Albert L."/>
            <person name="Andreopoulos W."/>
            <person name="Angelini C."/>
            <person name="Antonin V."/>
            <person name="Barry K.W."/>
            <person name="Bougher N.L."/>
            <person name="Buchanan P."/>
            <person name="Buyck B."/>
            <person name="Bense V."/>
            <person name="Catcheside P."/>
            <person name="Chovatia M."/>
            <person name="Cooper J."/>
            <person name="Damon W."/>
            <person name="Desjardin D."/>
            <person name="Finy P."/>
            <person name="Geml J."/>
            <person name="Haridas S."/>
            <person name="Hughes K."/>
            <person name="Justo A."/>
            <person name="Karasinski D."/>
            <person name="Kautmanova I."/>
            <person name="Kiss B."/>
            <person name="Kocsube S."/>
            <person name="Kotiranta H."/>
            <person name="LaButti K.M."/>
            <person name="Lechner B.E."/>
            <person name="Liimatainen K."/>
            <person name="Lipzen A."/>
            <person name="Lukacs Z."/>
            <person name="Mihaltcheva S."/>
            <person name="Morgado L.N."/>
            <person name="Niskanen T."/>
            <person name="Noordeloos M.E."/>
            <person name="Ohm R.A."/>
            <person name="Ortiz-Santana B."/>
            <person name="Ovrebo C."/>
            <person name="Racz N."/>
            <person name="Riley R."/>
            <person name="Savchenko A."/>
            <person name="Shiryaev A."/>
            <person name="Soop K."/>
            <person name="Spirin V."/>
            <person name="Szebenyi C."/>
            <person name="Tomsovsky M."/>
            <person name="Tulloss R.E."/>
            <person name="Uehling J."/>
            <person name="Grigoriev I.V."/>
            <person name="Vagvolgyi C."/>
            <person name="Papp T."/>
            <person name="Martin F.M."/>
            <person name="Miettinen O."/>
            <person name="Hibbett D.S."/>
            <person name="Nagy L.G."/>
        </authorList>
    </citation>
    <scope>NUCLEOTIDE SEQUENCE [LARGE SCALE GENOMIC DNA]</scope>
    <source>
        <strain evidence="4 5">CBS 166.37</strain>
    </source>
</reference>
<dbReference type="NCBIfam" id="TIGR00121">
    <property type="entry name" value="birA_ligase"/>
    <property type="match status" value="1"/>
</dbReference>
<dbReference type="SUPFAM" id="SSF55681">
    <property type="entry name" value="Class II aaRS and biotin synthetases"/>
    <property type="match status" value="1"/>
</dbReference>
<dbReference type="InterPro" id="IPR019197">
    <property type="entry name" value="Biotin-prot_ligase_N"/>
</dbReference>
<proteinExistence type="inferred from homology"/>
<organism evidence="4 5">
    <name type="scientific">Crucibulum laeve</name>
    <dbReference type="NCBI Taxonomy" id="68775"/>
    <lineage>
        <taxon>Eukaryota</taxon>
        <taxon>Fungi</taxon>
        <taxon>Dikarya</taxon>
        <taxon>Basidiomycota</taxon>
        <taxon>Agaricomycotina</taxon>
        <taxon>Agaricomycetes</taxon>
        <taxon>Agaricomycetidae</taxon>
        <taxon>Agaricales</taxon>
        <taxon>Agaricineae</taxon>
        <taxon>Nidulariaceae</taxon>
        <taxon>Crucibulum</taxon>
    </lineage>
</organism>
<dbReference type="OrthoDB" id="10250105at2759"/>
<dbReference type="EMBL" id="ML213687">
    <property type="protein sequence ID" value="TFK32107.1"/>
    <property type="molecule type" value="Genomic_DNA"/>
</dbReference>
<dbReference type="GO" id="GO:0005737">
    <property type="term" value="C:cytoplasm"/>
    <property type="evidence" value="ECO:0007669"/>
    <property type="project" value="TreeGrafter"/>
</dbReference>
<feature type="domain" description="BPL/LPL catalytic" evidence="3">
    <location>
        <begin position="364"/>
        <end position="564"/>
    </location>
</feature>
<name>A0A5C3LGV5_9AGAR</name>
<dbReference type="InterPro" id="IPR004143">
    <property type="entry name" value="BPL_LPL_catalytic"/>
</dbReference>
<dbReference type="PROSITE" id="PS51733">
    <property type="entry name" value="BPL_LPL_CATALYTIC"/>
    <property type="match status" value="1"/>
</dbReference>